<dbReference type="RefSeq" id="WP_200349874.1">
    <property type="nucleotide sequence ID" value="NZ_BAABHZ010000010.1"/>
</dbReference>
<evidence type="ECO:0000313" key="7">
    <source>
        <dbReference type="EMBL" id="MBK1814926.1"/>
    </source>
</evidence>
<keyword evidence="3" id="KW-0805">Transcription regulation</keyword>
<evidence type="ECO:0000259" key="6">
    <source>
        <dbReference type="PROSITE" id="PS50949"/>
    </source>
</evidence>
<protein>
    <submittedName>
        <fullName evidence="7">PLP-dependent aminotransferase family protein</fullName>
    </submittedName>
</protein>
<dbReference type="InterPro" id="IPR000524">
    <property type="entry name" value="Tscrpt_reg_HTH_GntR"/>
</dbReference>
<dbReference type="Gene3D" id="3.40.640.10">
    <property type="entry name" value="Type I PLP-dependent aspartate aminotransferase-like (Major domain)"/>
    <property type="match status" value="1"/>
</dbReference>
<dbReference type="InterPro" id="IPR004839">
    <property type="entry name" value="Aminotransferase_I/II_large"/>
</dbReference>
<dbReference type="InterPro" id="IPR015424">
    <property type="entry name" value="PyrdxlP-dep_Trfase"/>
</dbReference>
<dbReference type="PROSITE" id="PS50949">
    <property type="entry name" value="HTH_GNTR"/>
    <property type="match status" value="1"/>
</dbReference>
<proteinExistence type="inferred from homology"/>
<dbReference type="InterPro" id="IPR036390">
    <property type="entry name" value="WH_DNA-bd_sf"/>
</dbReference>
<dbReference type="InterPro" id="IPR015421">
    <property type="entry name" value="PyrdxlP-dep_Trfase_major"/>
</dbReference>
<keyword evidence="5" id="KW-0804">Transcription</keyword>
<dbReference type="GO" id="GO:0030170">
    <property type="term" value="F:pyridoxal phosphate binding"/>
    <property type="evidence" value="ECO:0007669"/>
    <property type="project" value="InterPro"/>
</dbReference>
<evidence type="ECO:0000256" key="2">
    <source>
        <dbReference type="ARBA" id="ARBA00022898"/>
    </source>
</evidence>
<dbReference type="SMART" id="SM00345">
    <property type="entry name" value="HTH_GNTR"/>
    <property type="match status" value="1"/>
</dbReference>
<dbReference type="CDD" id="cd07377">
    <property type="entry name" value="WHTH_GntR"/>
    <property type="match status" value="1"/>
</dbReference>
<dbReference type="Pfam" id="PF00155">
    <property type="entry name" value="Aminotran_1_2"/>
    <property type="match status" value="1"/>
</dbReference>
<comment type="caution">
    <text evidence="7">The sequence shown here is derived from an EMBL/GenBank/DDBJ whole genome shotgun (WGS) entry which is preliminary data.</text>
</comment>
<keyword evidence="7" id="KW-0032">Aminotransferase</keyword>
<dbReference type="EMBL" id="JAENIK010000004">
    <property type="protein sequence ID" value="MBK1814926.1"/>
    <property type="molecule type" value="Genomic_DNA"/>
</dbReference>
<dbReference type="CDD" id="cd00609">
    <property type="entry name" value="AAT_like"/>
    <property type="match status" value="1"/>
</dbReference>
<dbReference type="Proteomes" id="UP000600139">
    <property type="component" value="Unassembled WGS sequence"/>
</dbReference>
<dbReference type="GO" id="GO:0003700">
    <property type="term" value="F:DNA-binding transcription factor activity"/>
    <property type="evidence" value="ECO:0007669"/>
    <property type="project" value="InterPro"/>
</dbReference>
<dbReference type="SUPFAM" id="SSF53383">
    <property type="entry name" value="PLP-dependent transferases"/>
    <property type="match status" value="1"/>
</dbReference>
<dbReference type="PANTHER" id="PTHR46577">
    <property type="entry name" value="HTH-TYPE TRANSCRIPTIONAL REGULATORY PROTEIN GABR"/>
    <property type="match status" value="1"/>
</dbReference>
<dbReference type="GO" id="GO:0008483">
    <property type="term" value="F:transaminase activity"/>
    <property type="evidence" value="ECO:0007669"/>
    <property type="project" value="UniProtKB-KW"/>
</dbReference>
<dbReference type="GO" id="GO:0003677">
    <property type="term" value="F:DNA binding"/>
    <property type="evidence" value="ECO:0007669"/>
    <property type="project" value="UniProtKB-KW"/>
</dbReference>
<dbReference type="AlphaFoldDB" id="A0A934VAJ5"/>
<evidence type="ECO:0000256" key="1">
    <source>
        <dbReference type="ARBA" id="ARBA00005384"/>
    </source>
</evidence>
<evidence type="ECO:0000313" key="8">
    <source>
        <dbReference type="Proteomes" id="UP000600139"/>
    </source>
</evidence>
<feature type="domain" description="HTH gntR-type" evidence="6">
    <location>
        <begin position="5"/>
        <end position="73"/>
    </location>
</feature>
<keyword evidence="4" id="KW-0238">DNA-binding</keyword>
<keyword evidence="8" id="KW-1185">Reference proteome</keyword>
<gene>
    <name evidence="7" type="ORF">JIN84_04825</name>
</gene>
<evidence type="ECO:0000256" key="4">
    <source>
        <dbReference type="ARBA" id="ARBA00023125"/>
    </source>
</evidence>
<dbReference type="InterPro" id="IPR051446">
    <property type="entry name" value="HTH_trans_reg/aminotransferase"/>
</dbReference>
<dbReference type="Gene3D" id="1.10.10.10">
    <property type="entry name" value="Winged helix-like DNA-binding domain superfamily/Winged helix DNA-binding domain"/>
    <property type="match status" value="1"/>
</dbReference>
<dbReference type="Pfam" id="PF00392">
    <property type="entry name" value="GntR"/>
    <property type="match status" value="1"/>
</dbReference>
<dbReference type="PANTHER" id="PTHR46577:SF2">
    <property type="entry name" value="TRANSCRIPTIONAL REGULATORY PROTEIN"/>
    <property type="match status" value="1"/>
</dbReference>
<dbReference type="InterPro" id="IPR036388">
    <property type="entry name" value="WH-like_DNA-bd_sf"/>
</dbReference>
<organism evidence="7 8">
    <name type="scientific">Luteolibacter yonseiensis</name>
    <dbReference type="NCBI Taxonomy" id="1144680"/>
    <lineage>
        <taxon>Bacteria</taxon>
        <taxon>Pseudomonadati</taxon>
        <taxon>Verrucomicrobiota</taxon>
        <taxon>Verrucomicrobiia</taxon>
        <taxon>Verrucomicrobiales</taxon>
        <taxon>Verrucomicrobiaceae</taxon>
        <taxon>Luteolibacter</taxon>
    </lineage>
</organism>
<name>A0A934VAJ5_9BACT</name>
<sequence>MEVEQPLYLKIADRVQSMIDSGTLRAGDRIPSVRHSSVQHQVSIPTVMQAYTLLESRRLIEARPKSGFYVRPRLAVSLQEPLVSHRKPAVASLTKFASAISMIQDTTDSRLIPFGAAIPGDDLLPLDKLAQLTASITRKMTAASFKYDPAPGCLPLRKELSRLSLDWGCGLDASDFIITHGASEALHLALHAVTKTGDTVLVESPTYYGTLNLLAQMNLKVIAVPSCANHGLDIDAARDALATHSVAAILVIPNFSNPLGSLMPEANRRELLDLAEKYRIPIIEDDIYGDLPHEGARPHCMKALDQEDRVILCGSYSKTLAPGFRIGYIAAGKYHQRVMELKNAFNIGGSPLPALTVAEFLRNGGYERHLRKLRHTFRQQVCRTRETVAAAFPGGTRLSNPMGGFSLWLELPGDTDIIPIFQQARAAGITFTPGPLFSPDGHFKNCMRLSCGASWSPQIEKALGTLGNIVRANS</sequence>
<keyword evidence="2" id="KW-0663">Pyridoxal phosphate</keyword>
<accession>A0A934VAJ5</accession>
<dbReference type="InterPro" id="IPR015422">
    <property type="entry name" value="PyrdxlP-dep_Trfase_small"/>
</dbReference>
<keyword evidence="7" id="KW-0808">Transferase</keyword>
<evidence type="ECO:0000256" key="3">
    <source>
        <dbReference type="ARBA" id="ARBA00023015"/>
    </source>
</evidence>
<reference evidence="7" key="1">
    <citation type="submission" date="2021-01" db="EMBL/GenBank/DDBJ databases">
        <title>Modified the classification status of verrucomicrobia.</title>
        <authorList>
            <person name="Feng X."/>
        </authorList>
    </citation>
    <scope>NUCLEOTIDE SEQUENCE</scope>
    <source>
        <strain evidence="7">JCM 18052</strain>
    </source>
</reference>
<dbReference type="Gene3D" id="3.90.1150.10">
    <property type="entry name" value="Aspartate Aminotransferase, domain 1"/>
    <property type="match status" value="1"/>
</dbReference>
<comment type="similarity">
    <text evidence="1">In the C-terminal section; belongs to the class-I pyridoxal-phosphate-dependent aminotransferase family.</text>
</comment>
<dbReference type="SUPFAM" id="SSF46785">
    <property type="entry name" value="Winged helix' DNA-binding domain"/>
    <property type="match status" value="1"/>
</dbReference>
<evidence type="ECO:0000256" key="5">
    <source>
        <dbReference type="ARBA" id="ARBA00023163"/>
    </source>
</evidence>